<reference evidence="2" key="1">
    <citation type="journal article" date="2020" name="Stud. Mycol.">
        <title>101 Dothideomycetes genomes: a test case for predicting lifestyles and emergence of pathogens.</title>
        <authorList>
            <person name="Haridas S."/>
            <person name="Albert R."/>
            <person name="Binder M."/>
            <person name="Bloem J."/>
            <person name="Labutti K."/>
            <person name="Salamov A."/>
            <person name="Andreopoulos B."/>
            <person name="Baker S."/>
            <person name="Barry K."/>
            <person name="Bills G."/>
            <person name="Bluhm B."/>
            <person name="Cannon C."/>
            <person name="Castanera R."/>
            <person name="Culley D."/>
            <person name="Daum C."/>
            <person name="Ezra D."/>
            <person name="Gonzalez J."/>
            <person name="Henrissat B."/>
            <person name="Kuo A."/>
            <person name="Liang C."/>
            <person name="Lipzen A."/>
            <person name="Lutzoni F."/>
            <person name="Magnuson J."/>
            <person name="Mondo S."/>
            <person name="Nolan M."/>
            <person name="Ohm R."/>
            <person name="Pangilinan J."/>
            <person name="Park H.-J."/>
            <person name="Ramirez L."/>
            <person name="Alfaro M."/>
            <person name="Sun H."/>
            <person name="Tritt A."/>
            <person name="Yoshinaga Y."/>
            <person name="Zwiers L.-H."/>
            <person name="Turgeon B."/>
            <person name="Goodwin S."/>
            <person name="Spatafora J."/>
            <person name="Crous P."/>
            <person name="Grigoriev I."/>
        </authorList>
    </citation>
    <scope>NUCLEOTIDE SEQUENCE</scope>
    <source>
        <strain evidence="2">ATCC 16933</strain>
    </source>
</reference>
<dbReference type="AlphaFoldDB" id="A0A6A6NSX2"/>
<gene>
    <name evidence="2" type="ORF">BDY21DRAFT_95775</name>
</gene>
<feature type="compositionally biased region" description="Basic residues" evidence="1">
    <location>
        <begin position="170"/>
        <end position="187"/>
    </location>
</feature>
<feature type="region of interest" description="Disordered" evidence="1">
    <location>
        <begin position="143"/>
        <end position="206"/>
    </location>
</feature>
<organism evidence="2 3">
    <name type="scientific">Lineolata rhizophorae</name>
    <dbReference type="NCBI Taxonomy" id="578093"/>
    <lineage>
        <taxon>Eukaryota</taxon>
        <taxon>Fungi</taxon>
        <taxon>Dikarya</taxon>
        <taxon>Ascomycota</taxon>
        <taxon>Pezizomycotina</taxon>
        <taxon>Dothideomycetes</taxon>
        <taxon>Dothideomycetes incertae sedis</taxon>
        <taxon>Lineolatales</taxon>
        <taxon>Lineolataceae</taxon>
        <taxon>Lineolata</taxon>
    </lineage>
</organism>
<dbReference type="EMBL" id="MU001689">
    <property type="protein sequence ID" value="KAF2454851.1"/>
    <property type="molecule type" value="Genomic_DNA"/>
</dbReference>
<evidence type="ECO:0000313" key="3">
    <source>
        <dbReference type="Proteomes" id="UP000799766"/>
    </source>
</evidence>
<dbReference type="Proteomes" id="UP000799766">
    <property type="component" value="Unassembled WGS sequence"/>
</dbReference>
<evidence type="ECO:0000256" key="1">
    <source>
        <dbReference type="SAM" id="MobiDB-lite"/>
    </source>
</evidence>
<feature type="compositionally biased region" description="Polar residues" evidence="1">
    <location>
        <begin position="41"/>
        <end position="53"/>
    </location>
</feature>
<feature type="region of interest" description="Disordered" evidence="1">
    <location>
        <begin position="41"/>
        <end position="100"/>
    </location>
</feature>
<sequence length="278" mass="30644">MTRKALASFKLKTKSFAYLPTPDPHPPRAHAHGRVHTTYFTFQQSPPNLSPSSHFPKIPPRPRPNPKLPPRPRGSAPRVPNQVTHHHKPTCQPPNSASIYPNRTRTIANGNPLLAGPPPFPLRPPGSLVARPSAHEYYALLRPTPPNAAVPSSIRSCPNPGDRSEISKQTPHHHSRRRRRRRRRRNPGRTEAGEDKGTASASTPDDVSALATCLARMQHAHAHCKATAQTERDKGSSAEREEVGSLLIYEESDGRRVLQSHGLAFIPRRLGGCGDRLA</sequence>
<proteinExistence type="predicted"/>
<name>A0A6A6NSX2_9PEZI</name>
<evidence type="ECO:0000313" key="2">
    <source>
        <dbReference type="EMBL" id="KAF2454851.1"/>
    </source>
</evidence>
<keyword evidence="3" id="KW-1185">Reference proteome</keyword>
<feature type="compositionally biased region" description="Pro residues" evidence="1">
    <location>
        <begin position="57"/>
        <end position="72"/>
    </location>
</feature>
<protein>
    <submittedName>
        <fullName evidence="2">Uncharacterized protein</fullName>
    </submittedName>
</protein>
<accession>A0A6A6NSX2</accession>